<dbReference type="EMBL" id="SRYG01000002">
    <property type="protein sequence ID" value="TGY67101.1"/>
    <property type="molecule type" value="Genomic_DNA"/>
</dbReference>
<keyword evidence="2" id="KW-1185">Reference proteome</keyword>
<organism evidence="1 2">
    <name type="scientific">Dubosiella muris</name>
    <dbReference type="NCBI Taxonomy" id="3038133"/>
    <lineage>
        <taxon>Bacteria</taxon>
        <taxon>Bacillati</taxon>
        <taxon>Bacillota</taxon>
        <taxon>Erysipelotrichia</taxon>
        <taxon>Erysipelotrichales</taxon>
        <taxon>Erysipelotrichaceae</taxon>
        <taxon>Dubosiella</taxon>
    </lineage>
</organism>
<sequence>MIDIVAKRYKIKAVIGQGGMADVYLAFDQILNREVAIKVLRDKLAEDPVTLVRFQREASAASKLSHPNVVDIYDVGESEGCHYIVMEYVRGRTLKQLISQRGALDYHEAIGIMHQLTSAIVTAHAHHIIHRDIKPQNVLVKDDGTVKITDFGIAIANDAVQLTYYNTVMGSAHYLAPETAQGKEPNGQIDIYSLGIVFYELLTGDVPFRGSTPTEIAIKHLREPMPYPRLFNPSIPQSVENIVLKATAKDVEERYERADEMLYDLEHCLETAYRNMPRLVLKHPTMDIIEVEDGHVKVQKKAARKPEVRKKKRHEWITVGMWTAGLAIVCVLAVAIGTVTGAIRFSGFLGYETMPEIVGMTEQEARDALTQAHFSLENVRFENALSDTVEQGRVIRASEKEGSVILSDSPIDVVVSKGLGFLVQDYTGLELASVQQELAAQNVHLDVQIEYQGEPNTNPGVILKQSLLEPGDRIDPDANVPIHFVVSQYPTITIPSTLIGMDVEEAKDYLNSQGIAVLTRKVSGSTLNKVTSTSPPAGSEYTQEGTDSVVTLYY</sequence>
<gene>
    <name evidence="1" type="primary">pknB</name>
    <name evidence="1" type="ORF">E5336_01420</name>
</gene>
<reference evidence="1" key="1">
    <citation type="submission" date="2019-04" db="EMBL/GenBank/DDBJ databases">
        <title>Microbes associate with the intestines of laboratory mice.</title>
        <authorList>
            <person name="Navarre W."/>
            <person name="Wong E."/>
            <person name="Huang K."/>
            <person name="Tropini C."/>
            <person name="Ng K."/>
            <person name="Yu B."/>
        </authorList>
    </citation>
    <scope>NUCLEOTIDE SEQUENCE</scope>
    <source>
        <strain evidence="1">NM09_H32</strain>
    </source>
</reference>
<dbReference type="Proteomes" id="UP000308836">
    <property type="component" value="Unassembled WGS sequence"/>
</dbReference>
<proteinExistence type="predicted"/>
<evidence type="ECO:0000313" key="2">
    <source>
        <dbReference type="Proteomes" id="UP000308836"/>
    </source>
</evidence>
<accession>A0AC61RCF7</accession>
<keyword evidence="1" id="KW-0808">Transferase</keyword>
<evidence type="ECO:0000313" key="1">
    <source>
        <dbReference type="EMBL" id="TGY67101.1"/>
    </source>
</evidence>
<name>A0AC61RCF7_9FIRM</name>
<comment type="caution">
    <text evidence="1">The sequence shown here is derived from an EMBL/GenBank/DDBJ whole genome shotgun (WGS) entry which is preliminary data.</text>
</comment>
<protein>
    <submittedName>
        <fullName evidence="1">Stk1 family PASTA domain-containing Ser/Thr kinase</fullName>
    </submittedName>
</protein>
<keyword evidence="1" id="KW-0418">Kinase</keyword>